<name>A0A1F8B6D2_9BACT</name>
<dbReference type="InterPro" id="IPR038454">
    <property type="entry name" value="DnaA_N_sf"/>
</dbReference>
<proteinExistence type="inferred from homology"/>
<gene>
    <name evidence="3" type="primary">dnaX</name>
    <name evidence="5" type="ORF">A2892_04575</name>
</gene>
<dbReference type="InterPro" id="IPR003593">
    <property type="entry name" value="AAA+_ATPase"/>
</dbReference>
<keyword evidence="1 3" id="KW-0239">DNA-directed DNA polymerase</keyword>
<dbReference type="InterPro" id="IPR012763">
    <property type="entry name" value="DNA_pol_III_sug/sutau_N"/>
</dbReference>
<dbReference type="STRING" id="1802517.A2892_04575"/>
<keyword evidence="3" id="KW-0235">DNA replication</keyword>
<sequence length="521" mass="58195">MTLYLKYRPQTIDELDLESVRETLKNIIKSGNIPHAFLFSGPKGGGKTSAARIIAKVVNCESSSTKLRGSEKIEPCNKCSQCVSITTGNNIDVVEIDAASHRGIDEIRALRNAVKLAPAKAKKKVYIIDEAHMLTTEAANALLKTLEEPPSHVMFIMATTNPEKLIETVRSRTVNIIFNKAKDEEIVRSLEKKVKGENLKSDKESLKLIARAAGYSFRDADKILELLISENIPLQNERVESFLFAKGGFNVDKLIVCLSQKDAKSSLEMIEKGIEAGLSAKDMVANISEKLRNGLLSKIGIKNQEIIDIDKNELVLLIKLLNQSASQIPFSPIEQIPLEIAIIEWCEMTKKDSSLKKKVGSKKVWVDKVKKTSGKRKLDMKYKSSGHKKNSKKTKTFIKVQGKKDNGISEEIWNQILSGIKSKNTSTEALLRATRPLYFDGSNLTLGVFYNFHKERLESILHKNILENVCQTILGKKVKVVCTLTEAPKKIEGEKSKKSEVVLTETEDEDIIKIAEEIFVK</sequence>
<comment type="caution">
    <text evidence="5">The sequence shown here is derived from an EMBL/GenBank/DDBJ whole genome shotgun (WGS) entry which is preliminary data.</text>
</comment>
<dbReference type="PANTHER" id="PTHR11669">
    <property type="entry name" value="REPLICATION FACTOR C / DNA POLYMERASE III GAMMA-TAU SUBUNIT"/>
    <property type="match status" value="1"/>
</dbReference>
<dbReference type="Gene3D" id="3.40.50.300">
    <property type="entry name" value="P-loop containing nucleotide triphosphate hydrolases"/>
    <property type="match status" value="1"/>
</dbReference>
<evidence type="ECO:0000256" key="3">
    <source>
        <dbReference type="RuleBase" id="RU364063"/>
    </source>
</evidence>
<dbReference type="AlphaFoldDB" id="A0A1F8B6D2"/>
<comment type="subunit">
    <text evidence="3">DNA polymerase III contains a core (composed of alpha, epsilon and theta chains) that associates with a tau subunit. This core dimerizes to form the POLIII' complex. PolIII' associates with the gamma complex (composed of gamma, delta, delta', psi and chi chains) and with the beta chain to form the complete DNA polymerase III complex.</text>
</comment>
<dbReference type="CDD" id="cd00009">
    <property type="entry name" value="AAA"/>
    <property type="match status" value="1"/>
</dbReference>
<dbReference type="GO" id="GO:0005524">
    <property type="term" value="F:ATP binding"/>
    <property type="evidence" value="ECO:0007669"/>
    <property type="project" value="UniProtKB-KW"/>
</dbReference>
<keyword evidence="3" id="KW-0548">Nucleotidyltransferase</keyword>
<dbReference type="GO" id="GO:0009360">
    <property type="term" value="C:DNA polymerase III complex"/>
    <property type="evidence" value="ECO:0007669"/>
    <property type="project" value="InterPro"/>
</dbReference>
<accession>A0A1F8B6D2</accession>
<evidence type="ECO:0000313" key="6">
    <source>
        <dbReference type="Proteomes" id="UP000176404"/>
    </source>
</evidence>
<comment type="function">
    <text evidence="3">DNA polymerase III is a complex, multichain enzyme responsible for most of the replicative synthesis in bacteria. This DNA polymerase also exhibits 3' to 5' exonuclease activity.</text>
</comment>
<evidence type="ECO:0000313" key="5">
    <source>
        <dbReference type="EMBL" id="OGM59591.1"/>
    </source>
</evidence>
<dbReference type="Proteomes" id="UP000176404">
    <property type="component" value="Unassembled WGS sequence"/>
</dbReference>
<dbReference type="SUPFAM" id="SSF52540">
    <property type="entry name" value="P-loop containing nucleoside triphosphate hydrolases"/>
    <property type="match status" value="1"/>
</dbReference>
<dbReference type="Gene3D" id="3.30.300.180">
    <property type="match status" value="1"/>
</dbReference>
<protein>
    <recommendedName>
        <fullName evidence="3">DNA polymerase III subunit gamma/tau</fullName>
        <ecNumber evidence="3">2.7.7.7</ecNumber>
    </recommendedName>
</protein>
<dbReference type="Gene3D" id="1.10.8.60">
    <property type="match status" value="1"/>
</dbReference>
<dbReference type="GO" id="GO:0003887">
    <property type="term" value="F:DNA-directed DNA polymerase activity"/>
    <property type="evidence" value="ECO:0007669"/>
    <property type="project" value="UniProtKB-KW"/>
</dbReference>
<reference evidence="5 6" key="1">
    <citation type="journal article" date="2016" name="Nat. Commun.">
        <title>Thousands of microbial genomes shed light on interconnected biogeochemical processes in an aquifer system.</title>
        <authorList>
            <person name="Anantharaman K."/>
            <person name="Brown C.T."/>
            <person name="Hug L.A."/>
            <person name="Sharon I."/>
            <person name="Castelle C.J."/>
            <person name="Probst A.J."/>
            <person name="Thomas B.C."/>
            <person name="Singh A."/>
            <person name="Wilkins M.J."/>
            <person name="Karaoz U."/>
            <person name="Brodie E.L."/>
            <person name="Williams K.H."/>
            <person name="Hubbard S.S."/>
            <person name="Banfield J.F."/>
        </authorList>
    </citation>
    <scope>NUCLEOTIDE SEQUENCE [LARGE SCALE GENOMIC DNA]</scope>
</reference>
<organism evidence="5 6">
    <name type="scientific">Candidatus Woesebacteria bacterium RIFCSPLOWO2_01_FULL_39_10b</name>
    <dbReference type="NCBI Taxonomy" id="1802517"/>
    <lineage>
        <taxon>Bacteria</taxon>
        <taxon>Candidatus Woeseibacteriota</taxon>
    </lineage>
</organism>
<dbReference type="Pfam" id="PF20964">
    <property type="entry name" value="DnaX_C"/>
    <property type="match status" value="1"/>
</dbReference>
<dbReference type="PANTHER" id="PTHR11669:SF0">
    <property type="entry name" value="PROTEIN STICHEL-LIKE 2"/>
    <property type="match status" value="1"/>
</dbReference>
<dbReference type="Pfam" id="PF13177">
    <property type="entry name" value="DNA_pol3_delta2"/>
    <property type="match status" value="1"/>
</dbReference>
<evidence type="ECO:0000256" key="1">
    <source>
        <dbReference type="ARBA" id="ARBA00022932"/>
    </source>
</evidence>
<keyword evidence="3" id="KW-0067">ATP-binding</keyword>
<comment type="catalytic activity">
    <reaction evidence="2 3">
        <text>DNA(n) + a 2'-deoxyribonucleoside 5'-triphosphate = DNA(n+1) + diphosphate</text>
        <dbReference type="Rhea" id="RHEA:22508"/>
        <dbReference type="Rhea" id="RHEA-COMP:17339"/>
        <dbReference type="Rhea" id="RHEA-COMP:17340"/>
        <dbReference type="ChEBI" id="CHEBI:33019"/>
        <dbReference type="ChEBI" id="CHEBI:61560"/>
        <dbReference type="ChEBI" id="CHEBI:173112"/>
        <dbReference type="EC" id="2.7.7.7"/>
    </reaction>
</comment>
<feature type="domain" description="AAA+ ATPase" evidence="4">
    <location>
        <begin position="33"/>
        <end position="183"/>
    </location>
</feature>
<comment type="similarity">
    <text evidence="3">Belongs to the DnaX/STICHEL family.</text>
</comment>
<keyword evidence="3" id="KW-0808">Transferase</keyword>
<dbReference type="SMART" id="SM00382">
    <property type="entry name" value="AAA"/>
    <property type="match status" value="1"/>
</dbReference>
<dbReference type="EC" id="2.7.7.7" evidence="3"/>
<dbReference type="GO" id="GO:0006261">
    <property type="term" value="P:DNA-templated DNA replication"/>
    <property type="evidence" value="ECO:0007669"/>
    <property type="project" value="TreeGrafter"/>
</dbReference>
<dbReference type="NCBIfam" id="TIGR02397">
    <property type="entry name" value="dnaX_nterm"/>
    <property type="match status" value="1"/>
</dbReference>
<keyword evidence="3" id="KW-0547">Nucleotide-binding</keyword>
<evidence type="ECO:0000259" key="4">
    <source>
        <dbReference type="SMART" id="SM00382"/>
    </source>
</evidence>
<evidence type="ECO:0000256" key="2">
    <source>
        <dbReference type="ARBA" id="ARBA00049244"/>
    </source>
</evidence>
<dbReference type="EMBL" id="MGHD01000018">
    <property type="protein sequence ID" value="OGM59591.1"/>
    <property type="molecule type" value="Genomic_DNA"/>
</dbReference>
<dbReference type="InterPro" id="IPR050238">
    <property type="entry name" value="DNA_Rep/Repair_Clamp_Loader"/>
</dbReference>
<dbReference type="InterPro" id="IPR048448">
    <property type="entry name" value="DnaX-like_C"/>
</dbReference>
<dbReference type="InterPro" id="IPR027417">
    <property type="entry name" value="P-loop_NTPase"/>
</dbReference>